<reference evidence="2" key="1">
    <citation type="journal article" date="2023" name="Mol. Phylogenet. Evol.">
        <title>Genome-scale phylogeny and comparative genomics of the fungal order Sordariales.</title>
        <authorList>
            <person name="Hensen N."/>
            <person name="Bonometti L."/>
            <person name="Westerberg I."/>
            <person name="Brannstrom I.O."/>
            <person name="Guillou S."/>
            <person name="Cros-Aarteil S."/>
            <person name="Calhoun S."/>
            <person name="Haridas S."/>
            <person name="Kuo A."/>
            <person name="Mondo S."/>
            <person name="Pangilinan J."/>
            <person name="Riley R."/>
            <person name="LaButti K."/>
            <person name="Andreopoulos B."/>
            <person name="Lipzen A."/>
            <person name="Chen C."/>
            <person name="Yan M."/>
            <person name="Daum C."/>
            <person name="Ng V."/>
            <person name="Clum A."/>
            <person name="Steindorff A."/>
            <person name="Ohm R.A."/>
            <person name="Martin F."/>
            <person name="Silar P."/>
            <person name="Natvig D.O."/>
            <person name="Lalanne C."/>
            <person name="Gautier V."/>
            <person name="Ament-Velasquez S.L."/>
            <person name="Kruys A."/>
            <person name="Hutchinson M.I."/>
            <person name="Powell A.J."/>
            <person name="Barry K."/>
            <person name="Miller A.N."/>
            <person name="Grigoriev I.V."/>
            <person name="Debuchy R."/>
            <person name="Gladieux P."/>
            <person name="Hiltunen Thoren M."/>
            <person name="Johannesson H."/>
        </authorList>
    </citation>
    <scope>NUCLEOTIDE SEQUENCE</scope>
    <source>
        <strain evidence="2">CBS 118394</strain>
    </source>
</reference>
<dbReference type="EMBL" id="JAUEDM010000005">
    <property type="protein sequence ID" value="KAK3316880.1"/>
    <property type="molecule type" value="Genomic_DNA"/>
</dbReference>
<protein>
    <submittedName>
        <fullName evidence="2">Uncharacterized protein</fullName>
    </submittedName>
</protein>
<organism evidence="2 3">
    <name type="scientific">Apodospora peruviana</name>
    <dbReference type="NCBI Taxonomy" id="516989"/>
    <lineage>
        <taxon>Eukaryota</taxon>
        <taxon>Fungi</taxon>
        <taxon>Dikarya</taxon>
        <taxon>Ascomycota</taxon>
        <taxon>Pezizomycotina</taxon>
        <taxon>Sordariomycetes</taxon>
        <taxon>Sordariomycetidae</taxon>
        <taxon>Sordariales</taxon>
        <taxon>Lasiosphaeriaceae</taxon>
        <taxon>Apodospora</taxon>
    </lineage>
</organism>
<gene>
    <name evidence="2" type="ORF">B0H66DRAFT_592976</name>
</gene>
<dbReference type="AlphaFoldDB" id="A0AAE0M2P6"/>
<name>A0AAE0M2P6_9PEZI</name>
<keyword evidence="3" id="KW-1185">Reference proteome</keyword>
<proteinExistence type="predicted"/>
<evidence type="ECO:0000256" key="1">
    <source>
        <dbReference type="SAM" id="MobiDB-lite"/>
    </source>
</evidence>
<dbReference type="Proteomes" id="UP001283341">
    <property type="component" value="Unassembled WGS sequence"/>
</dbReference>
<evidence type="ECO:0000313" key="2">
    <source>
        <dbReference type="EMBL" id="KAK3316880.1"/>
    </source>
</evidence>
<reference evidence="2" key="2">
    <citation type="submission" date="2023-06" db="EMBL/GenBank/DDBJ databases">
        <authorList>
            <consortium name="Lawrence Berkeley National Laboratory"/>
            <person name="Haridas S."/>
            <person name="Hensen N."/>
            <person name="Bonometti L."/>
            <person name="Westerberg I."/>
            <person name="Brannstrom I.O."/>
            <person name="Guillou S."/>
            <person name="Cros-Aarteil S."/>
            <person name="Calhoun S."/>
            <person name="Kuo A."/>
            <person name="Mondo S."/>
            <person name="Pangilinan J."/>
            <person name="Riley R."/>
            <person name="Labutti K."/>
            <person name="Andreopoulos B."/>
            <person name="Lipzen A."/>
            <person name="Chen C."/>
            <person name="Yanf M."/>
            <person name="Daum C."/>
            <person name="Ng V."/>
            <person name="Clum A."/>
            <person name="Steindorff A."/>
            <person name="Ohm R."/>
            <person name="Martin F."/>
            <person name="Silar P."/>
            <person name="Natvig D."/>
            <person name="Lalanne C."/>
            <person name="Gautier V."/>
            <person name="Ament-Velasquez S.L."/>
            <person name="Kruys A."/>
            <person name="Hutchinson M.I."/>
            <person name="Powell A.J."/>
            <person name="Barry K."/>
            <person name="Miller A.N."/>
            <person name="Grigoriev I.V."/>
            <person name="Debuchy R."/>
            <person name="Gladieux P."/>
            <person name="Thoren M.H."/>
            <person name="Johannesson H."/>
        </authorList>
    </citation>
    <scope>NUCLEOTIDE SEQUENCE</scope>
    <source>
        <strain evidence="2">CBS 118394</strain>
    </source>
</reference>
<sequence length="367" mass="41133">MIRCALAAKAVKNCQELSGNCQEVPESCQNLTSPNNAGGSITVAEPFRNTWQPRDRLFSVWFEGLVPEAKGDWSLLIVALPRRLSQRSTSVYGAWAKRRVVLSSEEGGSHAVGNSQETIDFNMDQNMGQTLSKPPTPRRRANVPPANNPPANKPSVNNPPVNNPPSIFNNPPTNNPPFPNTASVFIPFTPIRPWMPPQWTRPIVETSNIERVLRSPGEFVKLALPTFDSNRTYQKHEQVIRNGPFGVPVYDDLGYQLSYEMIMKDRSDMTRNEEIPAGTQQSVNELQQISAIVGRPGKGSAMLEMAWRDRVARDLDIPYHTVGVPEYAEWKRCGYSLGPEELVECPKEDMDRLWALHIGSKFRDPGR</sequence>
<evidence type="ECO:0000313" key="3">
    <source>
        <dbReference type="Proteomes" id="UP001283341"/>
    </source>
</evidence>
<feature type="compositionally biased region" description="Low complexity" evidence="1">
    <location>
        <begin position="153"/>
        <end position="172"/>
    </location>
</feature>
<comment type="caution">
    <text evidence="2">The sequence shown here is derived from an EMBL/GenBank/DDBJ whole genome shotgun (WGS) entry which is preliminary data.</text>
</comment>
<accession>A0AAE0M2P6</accession>
<feature type="region of interest" description="Disordered" evidence="1">
    <location>
        <begin position="126"/>
        <end position="178"/>
    </location>
</feature>